<feature type="chain" id="PRO_5016830901" description="Protease complex subunit PrcB family protein" evidence="1">
    <location>
        <begin position="19"/>
        <end position="148"/>
    </location>
</feature>
<keyword evidence="1" id="KW-0732">Signal</keyword>
<gene>
    <name evidence="2" type="ORF">DVK85_08555</name>
</gene>
<dbReference type="PROSITE" id="PS51257">
    <property type="entry name" value="PROKAR_LIPOPROTEIN"/>
    <property type="match status" value="1"/>
</dbReference>
<dbReference type="KEGG" id="fat:DVK85_08555"/>
<keyword evidence="3" id="KW-1185">Reference proteome</keyword>
<dbReference type="AlphaFoldDB" id="A0A345HCH1"/>
<name>A0A345HCH1_9FLAO</name>
<evidence type="ECO:0008006" key="4">
    <source>
        <dbReference type="Google" id="ProtNLM"/>
    </source>
</evidence>
<dbReference type="Proteomes" id="UP000253951">
    <property type="component" value="Chromosome"/>
</dbReference>
<sequence>MKKHTLFFCMMIVLLSCSNDTNNTITANTNEPILIVKGILNYNTVFGQENMVIATNTEWQALIASMQSINENVIDDFTETTIDFEAYMVIAVFDIKNSTTSIDITSVTENDNNIVISVDNLNIGITQDVAHPYHIIKIRKSSKPIVFE</sequence>
<dbReference type="RefSeq" id="WP_114678039.1">
    <property type="nucleotide sequence ID" value="NZ_CP031188.1"/>
</dbReference>
<protein>
    <recommendedName>
        <fullName evidence="4">Protease complex subunit PrcB family protein</fullName>
    </recommendedName>
</protein>
<reference evidence="2 3" key="1">
    <citation type="submission" date="2018-07" db="EMBL/GenBank/DDBJ databases">
        <title>Complete genome sequence of Flavobacterium arcticum type strain SM1502T.</title>
        <authorList>
            <person name="Li Y."/>
            <person name="Li D.-D."/>
        </authorList>
    </citation>
    <scope>NUCLEOTIDE SEQUENCE [LARGE SCALE GENOMIC DNA]</scope>
    <source>
        <strain evidence="2 3">SM1502</strain>
    </source>
</reference>
<evidence type="ECO:0000313" key="3">
    <source>
        <dbReference type="Proteomes" id="UP000253951"/>
    </source>
</evidence>
<accession>A0A345HCH1</accession>
<evidence type="ECO:0000313" key="2">
    <source>
        <dbReference type="EMBL" id="AXG74281.1"/>
    </source>
</evidence>
<feature type="signal peptide" evidence="1">
    <location>
        <begin position="1"/>
        <end position="18"/>
    </location>
</feature>
<evidence type="ECO:0000256" key="1">
    <source>
        <dbReference type="SAM" id="SignalP"/>
    </source>
</evidence>
<organism evidence="2 3">
    <name type="scientific">Flavobacterium arcticum</name>
    <dbReference type="NCBI Taxonomy" id="1784713"/>
    <lineage>
        <taxon>Bacteria</taxon>
        <taxon>Pseudomonadati</taxon>
        <taxon>Bacteroidota</taxon>
        <taxon>Flavobacteriia</taxon>
        <taxon>Flavobacteriales</taxon>
        <taxon>Flavobacteriaceae</taxon>
        <taxon>Flavobacterium</taxon>
    </lineage>
</organism>
<dbReference type="EMBL" id="CP031188">
    <property type="protein sequence ID" value="AXG74281.1"/>
    <property type="molecule type" value="Genomic_DNA"/>
</dbReference>
<dbReference type="OrthoDB" id="1447404at2"/>
<proteinExistence type="predicted"/>